<comment type="caution">
    <text evidence="2">The sequence shown here is derived from an EMBL/GenBank/DDBJ whole genome shotgun (WGS) entry which is preliminary data.</text>
</comment>
<protein>
    <submittedName>
        <fullName evidence="2">Uncharacterized protein</fullName>
    </submittedName>
</protein>
<evidence type="ECO:0000256" key="1">
    <source>
        <dbReference type="SAM" id="MobiDB-lite"/>
    </source>
</evidence>
<gene>
    <name evidence="2" type="ORF">LCGC14_1211220</name>
</gene>
<feature type="region of interest" description="Disordered" evidence="1">
    <location>
        <begin position="1"/>
        <end position="45"/>
    </location>
</feature>
<reference evidence="2" key="1">
    <citation type="journal article" date="2015" name="Nature">
        <title>Complex archaea that bridge the gap between prokaryotes and eukaryotes.</title>
        <authorList>
            <person name="Spang A."/>
            <person name="Saw J.H."/>
            <person name="Jorgensen S.L."/>
            <person name="Zaremba-Niedzwiedzka K."/>
            <person name="Martijn J."/>
            <person name="Lind A.E."/>
            <person name="van Eijk R."/>
            <person name="Schleper C."/>
            <person name="Guy L."/>
            <person name="Ettema T.J."/>
        </authorList>
    </citation>
    <scope>NUCLEOTIDE SEQUENCE</scope>
</reference>
<organism evidence="2">
    <name type="scientific">marine sediment metagenome</name>
    <dbReference type="NCBI Taxonomy" id="412755"/>
    <lineage>
        <taxon>unclassified sequences</taxon>
        <taxon>metagenomes</taxon>
        <taxon>ecological metagenomes</taxon>
    </lineage>
</organism>
<accession>A0A0F9LIB4</accession>
<proteinExistence type="predicted"/>
<evidence type="ECO:0000313" key="2">
    <source>
        <dbReference type="EMBL" id="KKM93158.1"/>
    </source>
</evidence>
<feature type="compositionally biased region" description="Basic residues" evidence="1">
    <location>
        <begin position="16"/>
        <end position="38"/>
    </location>
</feature>
<name>A0A0F9LIB4_9ZZZZ</name>
<dbReference type="AlphaFoldDB" id="A0A0F9LIB4"/>
<dbReference type="EMBL" id="LAZR01006304">
    <property type="protein sequence ID" value="KKM93158.1"/>
    <property type="molecule type" value="Genomic_DNA"/>
</dbReference>
<sequence>MPRVPLDSPRSVLKSATRKGKRLAKQAKHRTGVYRRMKEKAQKGK</sequence>